<comment type="similarity">
    <text evidence="2 10">Belongs to the glycosyltransferase 31 family.</text>
</comment>
<dbReference type="EMBL" id="CAJVCH010523509">
    <property type="protein sequence ID" value="CAG7821868.1"/>
    <property type="molecule type" value="Genomic_DNA"/>
</dbReference>
<proteinExistence type="inferred from homology"/>
<dbReference type="Pfam" id="PF01762">
    <property type="entry name" value="Galactosyl_T"/>
    <property type="match status" value="1"/>
</dbReference>
<dbReference type="PANTHER" id="PTHR11214">
    <property type="entry name" value="BETA-1,3-N-ACETYLGLUCOSAMINYLTRANSFERASE"/>
    <property type="match status" value="1"/>
</dbReference>
<gene>
    <name evidence="11" type="ORF">AFUS01_LOCUS32173</name>
</gene>
<evidence type="ECO:0000256" key="9">
    <source>
        <dbReference type="ARBA" id="ARBA00023136"/>
    </source>
</evidence>
<evidence type="ECO:0000256" key="10">
    <source>
        <dbReference type="RuleBase" id="RU363063"/>
    </source>
</evidence>
<dbReference type="Proteomes" id="UP000708208">
    <property type="component" value="Unassembled WGS sequence"/>
</dbReference>
<keyword evidence="6" id="KW-0735">Signal-anchor</keyword>
<comment type="caution">
    <text evidence="11">The sequence shown here is derived from an EMBL/GenBank/DDBJ whole genome shotgun (WGS) entry which is preliminary data.</text>
</comment>
<keyword evidence="9" id="KW-0472">Membrane</keyword>
<evidence type="ECO:0000256" key="7">
    <source>
        <dbReference type="ARBA" id="ARBA00022989"/>
    </source>
</evidence>
<evidence type="ECO:0000256" key="1">
    <source>
        <dbReference type="ARBA" id="ARBA00004323"/>
    </source>
</evidence>
<keyword evidence="5" id="KW-0812">Transmembrane</keyword>
<dbReference type="AlphaFoldDB" id="A0A8J2KY13"/>
<keyword evidence="3 10" id="KW-0328">Glycosyltransferase</keyword>
<keyword evidence="4" id="KW-0808">Transferase</keyword>
<dbReference type="GO" id="GO:0006493">
    <property type="term" value="P:protein O-linked glycosylation"/>
    <property type="evidence" value="ECO:0007669"/>
    <property type="project" value="TreeGrafter"/>
</dbReference>
<evidence type="ECO:0000256" key="6">
    <source>
        <dbReference type="ARBA" id="ARBA00022968"/>
    </source>
</evidence>
<name>A0A8J2KY13_9HEXA</name>
<evidence type="ECO:0000256" key="8">
    <source>
        <dbReference type="ARBA" id="ARBA00023034"/>
    </source>
</evidence>
<evidence type="ECO:0000256" key="3">
    <source>
        <dbReference type="ARBA" id="ARBA00022676"/>
    </source>
</evidence>
<accession>A0A8J2KY13</accession>
<dbReference type="OrthoDB" id="7993964at2759"/>
<evidence type="ECO:0000313" key="11">
    <source>
        <dbReference type="EMBL" id="CAG7821868.1"/>
    </source>
</evidence>
<reference evidence="11" key="1">
    <citation type="submission" date="2021-06" db="EMBL/GenBank/DDBJ databases">
        <authorList>
            <person name="Hodson N. C."/>
            <person name="Mongue J. A."/>
            <person name="Jaron S. K."/>
        </authorList>
    </citation>
    <scope>NUCLEOTIDE SEQUENCE</scope>
</reference>
<comment type="subcellular location">
    <subcellularLocation>
        <location evidence="1 10">Golgi apparatus membrane</location>
        <topology evidence="1 10">Single-pass type II membrane protein</topology>
    </subcellularLocation>
</comment>
<evidence type="ECO:0000313" key="12">
    <source>
        <dbReference type="Proteomes" id="UP000708208"/>
    </source>
</evidence>
<dbReference type="GO" id="GO:0000139">
    <property type="term" value="C:Golgi membrane"/>
    <property type="evidence" value="ECO:0007669"/>
    <property type="project" value="UniProtKB-SubCell"/>
</dbReference>
<keyword evidence="12" id="KW-1185">Reference proteome</keyword>
<evidence type="ECO:0000256" key="2">
    <source>
        <dbReference type="ARBA" id="ARBA00008661"/>
    </source>
</evidence>
<dbReference type="EC" id="2.4.1.-" evidence="10"/>
<organism evidence="11 12">
    <name type="scientific">Allacma fusca</name>
    <dbReference type="NCBI Taxonomy" id="39272"/>
    <lineage>
        <taxon>Eukaryota</taxon>
        <taxon>Metazoa</taxon>
        <taxon>Ecdysozoa</taxon>
        <taxon>Arthropoda</taxon>
        <taxon>Hexapoda</taxon>
        <taxon>Collembola</taxon>
        <taxon>Symphypleona</taxon>
        <taxon>Sminthuridae</taxon>
        <taxon>Allacma</taxon>
    </lineage>
</organism>
<keyword evidence="7" id="KW-1133">Transmembrane helix</keyword>
<dbReference type="GO" id="GO:0016758">
    <property type="term" value="F:hexosyltransferase activity"/>
    <property type="evidence" value="ECO:0007669"/>
    <property type="project" value="InterPro"/>
</dbReference>
<evidence type="ECO:0000256" key="4">
    <source>
        <dbReference type="ARBA" id="ARBA00022679"/>
    </source>
</evidence>
<dbReference type="PANTHER" id="PTHR11214:SF314">
    <property type="entry name" value="HEXOSYLTRANSFERASE"/>
    <property type="match status" value="1"/>
</dbReference>
<protein>
    <recommendedName>
        <fullName evidence="10">Hexosyltransferase</fullName>
        <ecNumber evidence="10">2.4.1.-</ecNumber>
    </recommendedName>
</protein>
<sequence length="147" mass="17077">MDHDVFSNVPLMVQHLRNLTDLPHYIGGQLNPHSPAVRAIDDKWFTPWELYPEDYYPPYVDGPCYFLSGAVVPLIYGAALKEKLFHFEDIFITGLIPRDHLHLPVQNVSRSHIYQTERLVTNVKDLVTIHPTSPQKMYEYYNLTVNP</sequence>
<keyword evidence="8 10" id="KW-0333">Golgi apparatus</keyword>
<dbReference type="InterPro" id="IPR002659">
    <property type="entry name" value="Glyco_trans_31"/>
</dbReference>
<evidence type="ECO:0000256" key="5">
    <source>
        <dbReference type="ARBA" id="ARBA00022692"/>
    </source>
</evidence>